<evidence type="ECO:0000256" key="8">
    <source>
        <dbReference type="HAMAP-Rule" id="MF_02220"/>
    </source>
</evidence>
<dbReference type="GO" id="GO:0005524">
    <property type="term" value="F:ATP binding"/>
    <property type="evidence" value="ECO:0007669"/>
    <property type="project" value="UniProtKB-UniRule"/>
</dbReference>
<evidence type="ECO:0000256" key="7">
    <source>
        <dbReference type="ARBA" id="ARBA00023277"/>
    </source>
</evidence>
<keyword evidence="6 8" id="KW-0067">ATP-binding</keyword>
<evidence type="ECO:0000256" key="6">
    <source>
        <dbReference type="ARBA" id="ARBA00022840"/>
    </source>
</evidence>
<comment type="caution">
    <text evidence="11">The sequence shown here is derived from an EMBL/GenBank/DDBJ whole genome shotgun (WGS) entry which is preliminary data.</text>
</comment>
<evidence type="ECO:0000313" key="12">
    <source>
        <dbReference type="Proteomes" id="UP000192666"/>
    </source>
</evidence>
<name>A0A1V8PP92_9BIFI</name>
<dbReference type="Gene3D" id="3.30.420.40">
    <property type="match status" value="2"/>
</dbReference>
<feature type="active site" description="Proton acceptor" evidence="8">
    <location>
        <position position="273"/>
    </location>
</feature>
<dbReference type="InterPro" id="IPR006000">
    <property type="entry name" value="Xylulokinase"/>
</dbReference>
<feature type="domain" description="Carbohydrate kinase FGGY N-terminal" evidence="9">
    <location>
        <begin position="6"/>
        <end position="280"/>
    </location>
</feature>
<proteinExistence type="inferred from homology"/>
<dbReference type="PANTHER" id="PTHR43095">
    <property type="entry name" value="SUGAR KINASE"/>
    <property type="match status" value="1"/>
</dbReference>
<evidence type="ECO:0000313" key="11">
    <source>
        <dbReference type="EMBL" id="OQM50521.1"/>
    </source>
</evidence>
<dbReference type="InterPro" id="IPR018485">
    <property type="entry name" value="FGGY_C"/>
</dbReference>
<feature type="site" description="Important for activity" evidence="8">
    <location>
        <position position="10"/>
    </location>
</feature>
<sequence>MTRTLVAGVDTSTQSCKVRVTDAETGEMVRFGQAKHPNGTSIDPKFWWDAFLEAAQQAGGLDDVEALAVGGQQHGMVILDQQGNVIRDAMLWNDISSAPQAAALIEKMGEAPAEEGEPEDVIARGKQRWVKAVGSSPVASFTLTKVAWVAENEPENAKKIAAICLPHDWLSWRIAGYGPVAEGEDAHLEALFTDRSDASGTIYYDAASNEYRRDLIAMVLEPAEGTEAAREHANAIMLPTVLGPHDAAAVKASPEIAGKNVEGGCIIAPGGGDNAMASLGLGMSVGDVSVSLGTSGVAAAISENPTYDLTGAVSGFADCTGHYLPLACTINGSRILDAGRAALGVDYDELASLAFASEPGAGGITLVPYFDGERTPNRPDATATLSGMTLANTTRENMARAFVEGLLCSQRDCLELIRSLGAEISRILLIGGGAKSKAIRTLAPSVFGMDVTRPTTDEYVAIGAARQAAWVLSGETEPPAWPLTIDGVETGEPTEAVYEAYVKTRG</sequence>
<dbReference type="EC" id="2.7.1.17" evidence="8"/>
<dbReference type="EMBL" id="NAQA01000003">
    <property type="protein sequence ID" value="OQM50521.1"/>
    <property type="molecule type" value="Genomic_DNA"/>
</dbReference>
<comment type="function">
    <text evidence="8">Catalyzes the phosphorylation of D-xylulose to D-xylulose 5-phosphate.</text>
</comment>
<dbReference type="PANTHER" id="PTHR43095:SF5">
    <property type="entry name" value="XYLULOSE KINASE"/>
    <property type="match status" value="1"/>
</dbReference>
<keyword evidence="5 8" id="KW-0418">Kinase</keyword>
<dbReference type="GO" id="GO:0004856">
    <property type="term" value="F:D-xylulokinase activity"/>
    <property type="evidence" value="ECO:0007669"/>
    <property type="project" value="UniProtKB-UniRule"/>
</dbReference>
<dbReference type="AlphaFoldDB" id="A0A1V8PP92"/>
<dbReference type="GO" id="GO:0042732">
    <property type="term" value="P:D-xylose metabolic process"/>
    <property type="evidence" value="ECO:0007669"/>
    <property type="project" value="UniProtKB-KW"/>
</dbReference>
<accession>A0A1V8PP92</accession>
<dbReference type="HAMAP" id="MF_02220">
    <property type="entry name" value="XylB"/>
    <property type="match status" value="1"/>
</dbReference>
<dbReference type="CDD" id="cd07809">
    <property type="entry name" value="ASKHA_NBD_FGGY_BaXK-like"/>
    <property type="match status" value="1"/>
</dbReference>
<dbReference type="InterPro" id="IPR018484">
    <property type="entry name" value="FGGY_N"/>
</dbReference>
<gene>
    <name evidence="8" type="primary">xylB</name>
    <name evidence="11" type="ORF">B5782_0468</name>
</gene>
<dbReference type="InterPro" id="IPR043129">
    <property type="entry name" value="ATPase_NBD"/>
</dbReference>
<evidence type="ECO:0000259" key="9">
    <source>
        <dbReference type="Pfam" id="PF00370"/>
    </source>
</evidence>
<dbReference type="Proteomes" id="UP000192666">
    <property type="component" value="Unassembled WGS sequence"/>
</dbReference>
<comment type="similarity">
    <text evidence="1 8">Belongs to the FGGY kinase family.</text>
</comment>
<comment type="catalytic activity">
    <reaction evidence="8">
        <text>D-xylulose + ATP = D-xylulose 5-phosphate + ADP + H(+)</text>
        <dbReference type="Rhea" id="RHEA:10964"/>
        <dbReference type="ChEBI" id="CHEBI:15378"/>
        <dbReference type="ChEBI" id="CHEBI:17140"/>
        <dbReference type="ChEBI" id="CHEBI:30616"/>
        <dbReference type="ChEBI" id="CHEBI:57737"/>
        <dbReference type="ChEBI" id="CHEBI:456216"/>
        <dbReference type="EC" id="2.7.1.17"/>
    </reaction>
</comment>
<dbReference type="Pfam" id="PF02782">
    <property type="entry name" value="FGGY_C"/>
    <property type="match status" value="1"/>
</dbReference>
<dbReference type="InterPro" id="IPR018483">
    <property type="entry name" value="Carb_kinase_FGGY_CS"/>
</dbReference>
<evidence type="ECO:0000256" key="2">
    <source>
        <dbReference type="ARBA" id="ARBA00022629"/>
    </source>
</evidence>
<dbReference type="RefSeq" id="WP_080788276.1">
    <property type="nucleotide sequence ID" value="NZ_NAQA01000003.1"/>
</dbReference>
<dbReference type="Pfam" id="PF00370">
    <property type="entry name" value="FGGY_N"/>
    <property type="match status" value="1"/>
</dbReference>
<dbReference type="InterPro" id="IPR000577">
    <property type="entry name" value="Carb_kinase_FGGY"/>
</dbReference>
<keyword evidence="3 8" id="KW-0808">Transferase</keyword>
<dbReference type="PROSITE" id="PS00933">
    <property type="entry name" value="FGGY_KINASES_1"/>
    <property type="match status" value="1"/>
</dbReference>
<dbReference type="GO" id="GO:0005998">
    <property type="term" value="P:xylulose catabolic process"/>
    <property type="evidence" value="ECO:0007669"/>
    <property type="project" value="UniProtKB-UniRule"/>
</dbReference>
<evidence type="ECO:0000256" key="3">
    <source>
        <dbReference type="ARBA" id="ARBA00022679"/>
    </source>
</evidence>
<reference evidence="11 12" key="1">
    <citation type="submission" date="2017-03" db="EMBL/GenBank/DDBJ databases">
        <title>Maternal inheritance of bifidobacteria.</title>
        <authorList>
            <person name="Lugli G.A."/>
            <person name="Duranti S."/>
            <person name="Milani C."/>
            <person name="Mancabelli L."/>
        </authorList>
    </citation>
    <scope>NUCLEOTIDE SEQUENCE [LARGE SCALE GENOMIC DNA]</scope>
    <source>
        <strain evidence="11 12">1899B</strain>
    </source>
</reference>
<organism evidence="11 12">
    <name type="scientific">Bifidobacterium catenulatum</name>
    <dbReference type="NCBI Taxonomy" id="1686"/>
    <lineage>
        <taxon>Bacteria</taxon>
        <taxon>Bacillati</taxon>
        <taxon>Actinomycetota</taxon>
        <taxon>Actinomycetes</taxon>
        <taxon>Bifidobacteriales</taxon>
        <taxon>Bifidobacteriaceae</taxon>
        <taxon>Bifidobacterium</taxon>
    </lineage>
</organism>
<keyword evidence="7 8" id="KW-0119">Carbohydrate metabolism</keyword>
<feature type="binding site" evidence="8">
    <location>
        <begin position="73"/>
        <end position="74"/>
    </location>
    <ligand>
        <name>substrate</name>
    </ligand>
</feature>
<evidence type="ECO:0000256" key="5">
    <source>
        <dbReference type="ARBA" id="ARBA00022777"/>
    </source>
</evidence>
<dbReference type="InterPro" id="IPR050406">
    <property type="entry name" value="FGGY_Carb_Kinase"/>
</dbReference>
<dbReference type="SUPFAM" id="SSF53067">
    <property type="entry name" value="Actin-like ATPase domain"/>
    <property type="match status" value="2"/>
</dbReference>
<dbReference type="PIRSF" id="PIRSF000538">
    <property type="entry name" value="GlpK"/>
    <property type="match status" value="1"/>
</dbReference>
<protein>
    <recommendedName>
        <fullName evidence="8">Xylulose kinase</fullName>
        <shortName evidence="8">Xylulokinase</shortName>
        <ecNumber evidence="8">2.7.1.17</ecNumber>
    </recommendedName>
</protein>
<keyword evidence="4 8" id="KW-0547">Nucleotide-binding</keyword>
<evidence type="ECO:0000259" key="10">
    <source>
        <dbReference type="Pfam" id="PF02782"/>
    </source>
</evidence>
<feature type="domain" description="Carbohydrate kinase FGGY C-terminal" evidence="10">
    <location>
        <begin position="289"/>
        <end position="470"/>
    </location>
</feature>
<keyword evidence="2 8" id="KW-0859">Xylose metabolism</keyword>
<evidence type="ECO:0000256" key="4">
    <source>
        <dbReference type="ARBA" id="ARBA00022741"/>
    </source>
</evidence>
<evidence type="ECO:0000256" key="1">
    <source>
        <dbReference type="ARBA" id="ARBA00009156"/>
    </source>
</evidence>